<dbReference type="Proteomes" id="UP000289886">
    <property type="component" value="Unassembled WGS sequence"/>
</dbReference>
<proteinExistence type="predicted"/>
<protein>
    <submittedName>
        <fullName evidence="2">Uncharacterized protein</fullName>
    </submittedName>
</protein>
<feature type="compositionally biased region" description="Basic and acidic residues" evidence="1">
    <location>
        <begin position="48"/>
        <end position="57"/>
    </location>
</feature>
<keyword evidence="3" id="KW-1185">Reference proteome</keyword>
<gene>
    <name evidence="2" type="ORF">EOD39_17402</name>
</gene>
<evidence type="ECO:0000313" key="3">
    <source>
        <dbReference type="Proteomes" id="UP000289886"/>
    </source>
</evidence>
<reference evidence="2 3" key="1">
    <citation type="submission" date="2019-01" db="EMBL/GenBank/DDBJ databases">
        <title>Draft Genome and Complete Hox-Cluster Characterization of the Sterlet Sturgeon (Acipenser ruthenus).</title>
        <authorList>
            <person name="Wei Q."/>
        </authorList>
    </citation>
    <scope>NUCLEOTIDE SEQUENCE [LARGE SCALE GENOMIC DNA]</scope>
    <source>
        <strain evidence="2">WHYD16114868_AA</strain>
        <tissue evidence="2">Blood</tissue>
    </source>
</reference>
<name>A0A444V3H2_ACIRT</name>
<dbReference type="AlphaFoldDB" id="A0A444V3H2"/>
<accession>A0A444V3H2</accession>
<evidence type="ECO:0000256" key="1">
    <source>
        <dbReference type="SAM" id="MobiDB-lite"/>
    </source>
</evidence>
<dbReference type="EMBL" id="SCEB01002804">
    <property type="protein sequence ID" value="RXM94965.1"/>
    <property type="molecule type" value="Genomic_DNA"/>
</dbReference>
<comment type="caution">
    <text evidence="2">The sequence shown here is derived from an EMBL/GenBank/DDBJ whole genome shotgun (WGS) entry which is preliminary data.</text>
</comment>
<evidence type="ECO:0000313" key="2">
    <source>
        <dbReference type="EMBL" id="RXM94965.1"/>
    </source>
</evidence>
<sequence length="89" mass="10231">MLYIFHNKDEYNQDSSAPVRGRRGVRFDRFDENSRISAWPVQSSDDNQDAKIEDQHEASLSLPRSYEETFPHLVDSEAIINDQRDGGGC</sequence>
<organism evidence="2 3">
    <name type="scientific">Acipenser ruthenus</name>
    <name type="common">Sterlet sturgeon</name>
    <dbReference type="NCBI Taxonomy" id="7906"/>
    <lineage>
        <taxon>Eukaryota</taxon>
        <taxon>Metazoa</taxon>
        <taxon>Chordata</taxon>
        <taxon>Craniata</taxon>
        <taxon>Vertebrata</taxon>
        <taxon>Euteleostomi</taxon>
        <taxon>Actinopterygii</taxon>
        <taxon>Chondrostei</taxon>
        <taxon>Acipenseriformes</taxon>
        <taxon>Acipenseridae</taxon>
        <taxon>Acipenser</taxon>
    </lineage>
</organism>
<feature type="region of interest" description="Disordered" evidence="1">
    <location>
        <begin position="38"/>
        <end position="59"/>
    </location>
</feature>